<gene>
    <name evidence="3" type="ORF">EUBVEN_01848</name>
</gene>
<organism evidence="3 4">
    <name type="scientific">Eubacterium ventriosum ATCC 27560</name>
    <dbReference type="NCBI Taxonomy" id="411463"/>
    <lineage>
        <taxon>Bacteria</taxon>
        <taxon>Bacillati</taxon>
        <taxon>Bacillota</taxon>
        <taxon>Clostridia</taxon>
        <taxon>Eubacteriales</taxon>
        <taxon>Eubacteriaceae</taxon>
        <taxon>Eubacterium</taxon>
    </lineage>
</organism>
<evidence type="ECO:0000256" key="2">
    <source>
        <dbReference type="SAM" id="MobiDB-lite"/>
    </source>
</evidence>
<feature type="region of interest" description="Disordered" evidence="2">
    <location>
        <begin position="281"/>
        <end position="303"/>
    </location>
</feature>
<dbReference type="AlphaFoldDB" id="A5Z808"/>
<feature type="coiled-coil region" evidence="1">
    <location>
        <begin position="163"/>
        <end position="228"/>
    </location>
</feature>
<dbReference type="Proteomes" id="UP000006000">
    <property type="component" value="Unassembled WGS sequence"/>
</dbReference>
<comment type="caution">
    <text evidence="3">The sequence shown here is derived from an EMBL/GenBank/DDBJ whole genome shotgun (WGS) entry which is preliminary data.</text>
</comment>
<feature type="coiled-coil region" evidence="1">
    <location>
        <begin position="252"/>
        <end position="279"/>
    </location>
</feature>
<dbReference type="RefSeq" id="WP_005363400.1">
    <property type="nucleotide sequence ID" value="NZ_DS264285.1"/>
</dbReference>
<dbReference type="HOGENOM" id="CLU_917489_0_0_9"/>
<name>A5Z808_9FIRM</name>
<dbReference type="EMBL" id="AAVL02000035">
    <property type="protein sequence ID" value="EDM51065.1"/>
    <property type="molecule type" value="Genomic_DNA"/>
</dbReference>
<dbReference type="STRING" id="411463.EUBVEN_01848"/>
<protein>
    <submittedName>
        <fullName evidence="3">Conserved domain protein</fullName>
    </submittedName>
</protein>
<keyword evidence="1" id="KW-0175">Coiled coil</keyword>
<evidence type="ECO:0000313" key="4">
    <source>
        <dbReference type="Proteomes" id="UP000006000"/>
    </source>
</evidence>
<evidence type="ECO:0000313" key="3">
    <source>
        <dbReference type="EMBL" id="EDM51065.1"/>
    </source>
</evidence>
<reference evidence="3 4" key="2">
    <citation type="submission" date="2007-04" db="EMBL/GenBank/DDBJ databases">
        <title>Draft genome sequence of Eubacterium ventriosum (ATCC 27560).</title>
        <authorList>
            <person name="Sudarsanam P."/>
            <person name="Ley R."/>
            <person name="Guruge J."/>
            <person name="Turnbaugh P.J."/>
            <person name="Mahowald M."/>
            <person name="Liep D."/>
            <person name="Gordon J."/>
        </authorList>
    </citation>
    <scope>NUCLEOTIDE SEQUENCE [LARGE SCALE GENOMIC DNA]</scope>
    <source>
        <strain evidence="3 4">ATCC 27560</strain>
    </source>
</reference>
<reference evidence="3 4" key="1">
    <citation type="submission" date="2007-03" db="EMBL/GenBank/DDBJ databases">
        <authorList>
            <person name="Fulton L."/>
            <person name="Clifton S."/>
            <person name="Fulton B."/>
            <person name="Xu J."/>
            <person name="Minx P."/>
            <person name="Pepin K.H."/>
            <person name="Johnson M."/>
            <person name="Thiruvilangam P."/>
            <person name="Bhonagiri V."/>
            <person name="Nash W.E."/>
            <person name="Mardis E.R."/>
            <person name="Wilson R.K."/>
        </authorList>
    </citation>
    <scope>NUCLEOTIDE SEQUENCE [LARGE SCALE GENOMIC DNA]</scope>
    <source>
        <strain evidence="3 4">ATCC 27560</strain>
    </source>
</reference>
<proteinExistence type="predicted"/>
<accession>A5Z808</accession>
<evidence type="ECO:0000256" key="1">
    <source>
        <dbReference type="SAM" id="Coils"/>
    </source>
</evidence>
<sequence length="303" mass="35670">MSTTDFKARSFLKGVKTLYTEHINSFLNDKDKLQVFNNKDVYLPTKKIGKNNPKAEQIRRNNQVRMKWNSTVDEALFYQVPRKYIRTIKEEKILKNVNKFGKSETKTVGGLRKNKSSRESVGVGIFSRVFEKAVGMACDCLKGLIRIFRDAIAPKPPQPVKEYKQYAKMVDELLENHRALNRTQMAMRETKDQIDRKEYGMFGGKKKLKDEIVQLERQEKTARSLENRLLKKLNGDSVDEVIKKFNRMRMEMDAYKNFVDRAEDAKEMLDENVREYMKNVQEKALAEDKSKDRRGEEKMEFRR</sequence>